<keyword evidence="3" id="KW-1185">Reference proteome</keyword>
<accession>A0ABD3HNT0</accession>
<feature type="region of interest" description="Disordered" evidence="1">
    <location>
        <begin position="57"/>
        <end position="81"/>
    </location>
</feature>
<evidence type="ECO:0000256" key="1">
    <source>
        <dbReference type="SAM" id="MobiDB-lite"/>
    </source>
</evidence>
<name>A0ABD3HNT0_9MARC</name>
<reference evidence="2 3" key="1">
    <citation type="submission" date="2024-09" db="EMBL/GenBank/DDBJ databases">
        <title>Chromosome-scale assembly of Riccia sorocarpa.</title>
        <authorList>
            <person name="Paukszto L."/>
        </authorList>
    </citation>
    <scope>NUCLEOTIDE SEQUENCE [LARGE SCALE GENOMIC DNA]</scope>
    <source>
        <strain evidence="2">LP-2024</strain>
        <tissue evidence="2">Aerial parts of the thallus</tissue>
    </source>
</reference>
<evidence type="ECO:0000313" key="3">
    <source>
        <dbReference type="Proteomes" id="UP001633002"/>
    </source>
</evidence>
<feature type="compositionally biased region" description="Low complexity" evidence="1">
    <location>
        <begin position="66"/>
        <end position="76"/>
    </location>
</feature>
<feature type="region of interest" description="Disordered" evidence="1">
    <location>
        <begin position="123"/>
        <end position="168"/>
    </location>
</feature>
<sequence length="168" mass="18589">MAFHRPEDPLSEAAIQEAAQHVVLTRETINLQWPTQAVDLGAGHAISDDEDHDQISAHTSEPVREPQPQRLPLQEPDNLPRCSPLLRRAYVHRQGVTPARSAPTRTDYSITHGFPIAGPRFPTLDLNEEPSGPAAAQMEVDDDTSIVERSEGDEVEQQLGDPRITQQP</sequence>
<dbReference type="EMBL" id="JBJQOH010000003">
    <property type="protein sequence ID" value="KAL3691915.1"/>
    <property type="molecule type" value="Genomic_DNA"/>
</dbReference>
<comment type="caution">
    <text evidence="2">The sequence shown here is derived from an EMBL/GenBank/DDBJ whole genome shotgun (WGS) entry which is preliminary data.</text>
</comment>
<organism evidence="2 3">
    <name type="scientific">Riccia sorocarpa</name>
    <dbReference type="NCBI Taxonomy" id="122646"/>
    <lineage>
        <taxon>Eukaryota</taxon>
        <taxon>Viridiplantae</taxon>
        <taxon>Streptophyta</taxon>
        <taxon>Embryophyta</taxon>
        <taxon>Marchantiophyta</taxon>
        <taxon>Marchantiopsida</taxon>
        <taxon>Marchantiidae</taxon>
        <taxon>Marchantiales</taxon>
        <taxon>Ricciaceae</taxon>
        <taxon>Riccia</taxon>
    </lineage>
</organism>
<gene>
    <name evidence="2" type="ORF">R1sor_005566</name>
</gene>
<protein>
    <submittedName>
        <fullName evidence="2">Uncharacterized protein</fullName>
    </submittedName>
</protein>
<dbReference type="Proteomes" id="UP001633002">
    <property type="component" value="Unassembled WGS sequence"/>
</dbReference>
<evidence type="ECO:0000313" key="2">
    <source>
        <dbReference type="EMBL" id="KAL3691915.1"/>
    </source>
</evidence>
<dbReference type="AlphaFoldDB" id="A0ABD3HNT0"/>
<proteinExistence type="predicted"/>